<dbReference type="EMBL" id="JADEXQ010000013">
    <property type="protein sequence ID" value="MBE9029274.1"/>
    <property type="molecule type" value="Genomic_DNA"/>
</dbReference>
<gene>
    <name evidence="3" type="ORF">IQ266_05800</name>
</gene>
<evidence type="ECO:0000313" key="4">
    <source>
        <dbReference type="Proteomes" id="UP000625316"/>
    </source>
</evidence>
<feature type="compositionally biased region" description="Polar residues" evidence="1">
    <location>
        <begin position="39"/>
        <end position="51"/>
    </location>
</feature>
<feature type="region of interest" description="Disordered" evidence="1">
    <location>
        <begin position="1"/>
        <end position="57"/>
    </location>
</feature>
<feature type="transmembrane region" description="Helical" evidence="2">
    <location>
        <begin position="99"/>
        <end position="120"/>
    </location>
</feature>
<keyword evidence="2" id="KW-0472">Membrane</keyword>
<proteinExistence type="predicted"/>
<accession>A0A928VNS4</accession>
<protein>
    <submittedName>
        <fullName evidence="3">Uncharacterized protein</fullName>
    </submittedName>
</protein>
<dbReference type="RefSeq" id="WP_264324094.1">
    <property type="nucleotide sequence ID" value="NZ_JADEXQ010000013.1"/>
</dbReference>
<feature type="compositionally biased region" description="Polar residues" evidence="1">
    <location>
        <begin position="7"/>
        <end position="17"/>
    </location>
</feature>
<keyword evidence="2" id="KW-0812">Transmembrane</keyword>
<reference evidence="3" key="1">
    <citation type="submission" date="2020-10" db="EMBL/GenBank/DDBJ databases">
        <authorList>
            <person name="Castelo-Branco R."/>
            <person name="Eusebio N."/>
            <person name="Adriana R."/>
            <person name="Vieira A."/>
            <person name="Brugerolle De Fraissinette N."/>
            <person name="Rezende De Castro R."/>
            <person name="Schneider M.P."/>
            <person name="Vasconcelos V."/>
            <person name="Leao P.N."/>
        </authorList>
    </citation>
    <scope>NUCLEOTIDE SEQUENCE</scope>
    <source>
        <strain evidence="3">LEGE 11480</strain>
    </source>
</reference>
<keyword evidence="2" id="KW-1133">Transmembrane helix</keyword>
<evidence type="ECO:0000256" key="2">
    <source>
        <dbReference type="SAM" id="Phobius"/>
    </source>
</evidence>
<feature type="transmembrane region" description="Helical" evidence="2">
    <location>
        <begin position="140"/>
        <end position="162"/>
    </location>
</feature>
<dbReference type="Proteomes" id="UP000625316">
    <property type="component" value="Unassembled WGS sequence"/>
</dbReference>
<name>A0A928VNS4_9CYAN</name>
<evidence type="ECO:0000313" key="3">
    <source>
        <dbReference type="EMBL" id="MBE9029274.1"/>
    </source>
</evidence>
<sequence length="179" mass="19545">MPEPVQASENSVGKSQRPTPPELIQAVSLEQLEPPDASPTGSQKSPKSNAGHSRWWSTDEAPDADEAVFQLVSLDRFTADRQSPRSAWWSTASGTMPNWLLALSWLGLGLPAVLLSLYTLTQAFLGESDSASVGAETSDFLFGLVIATIVNLSSLVLFSILGRETARKLRSKRRRKYSR</sequence>
<organism evidence="3 4">
    <name type="scientific">Romeriopsis navalis LEGE 11480</name>
    <dbReference type="NCBI Taxonomy" id="2777977"/>
    <lineage>
        <taxon>Bacteria</taxon>
        <taxon>Bacillati</taxon>
        <taxon>Cyanobacteriota</taxon>
        <taxon>Cyanophyceae</taxon>
        <taxon>Leptolyngbyales</taxon>
        <taxon>Leptolyngbyaceae</taxon>
        <taxon>Romeriopsis</taxon>
        <taxon>Romeriopsis navalis</taxon>
    </lineage>
</organism>
<keyword evidence="4" id="KW-1185">Reference proteome</keyword>
<comment type="caution">
    <text evidence="3">The sequence shown here is derived from an EMBL/GenBank/DDBJ whole genome shotgun (WGS) entry which is preliminary data.</text>
</comment>
<evidence type="ECO:0000256" key="1">
    <source>
        <dbReference type="SAM" id="MobiDB-lite"/>
    </source>
</evidence>
<dbReference type="AlphaFoldDB" id="A0A928VNS4"/>